<evidence type="ECO:0000313" key="3">
    <source>
        <dbReference type="Proteomes" id="UP000078396"/>
    </source>
</evidence>
<dbReference type="RefSeq" id="WP_064282533.1">
    <property type="nucleotide sequence ID" value="NZ_LWCS01000027.1"/>
</dbReference>
<protein>
    <submittedName>
        <fullName evidence="2">Uncharacterized protein</fullName>
    </submittedName>
</protein>
<dbReference type="AlphaFoldDB" id="A0A178LTQ9"/>
<comment type="caution">
    <text evidence="2">The sequence shown here is derived from an EMBL/GenBank/DDBJ whole genome shotgun (WGS) entry which is preliminary data.</text>
</comment>
<dbReference type="Proteomes" id="UP000078396">
    <property type="component" value="Unassembled WGS sequence"/>
</dbReference>
<keyword evidence="1" id="KW-0812">Transmembrane</keyword>
<keyword evidence="1" id="KW-1133">Transmembrane helix</keyword>
<gene>
    <name evidence="2" type="ORF">A4X20_22325</name>
</gene>
<dbReference type="EMBL" id="LWCS01000027">
    <property type="protein sequence ID" value="OAN37477.1"/>
    <property type="molecule type" value="Genomic_DNA"/>
</dbReference>
<dbReference type="OrthoDB" id="4555745at2"/>
<reference evidence="2 3" key="1">
    <citation type="submission" date="2016-04" db="EMBL/GenBank/DDBJ databases">
        <title>Draft Genome Sequences of Staphylococcus capitis Strain H36, S. capitis Strain H65, S. cohnii Strain H62, S. hominis Strain H69, Mycobacterium iranicum Strain H39, Plantibacter sp. Strain H53, Pseudomonas oryzihabitans Strain H72, and Microbacterium sp. Strain H83, isolated from residential settings.</title>
        <authorList>
            <person name="Lymperopoulou D."/>
            <person name="Adams R.I."/>
            <person name="Lindow S."/>
            <person name="Coil D.A."/>
            <person name="Jospin G."/>
            <person name="Eisen J.A."/>
        </authorList>
    </citation>
    <scope>NUCLEOTIDE SEQUENCE [LARGE SCALE GENOMIC DNA]</scope>
    <source>
        <strain evidence="2 3">H39</strain>
    </source>
</reference>
<dbReference type="eggNOG" id="ENOG5031IUB">
    <property type="taxonomic scope" value="Bacteria"/>
</dbReference>
<evidence type="ECO:0000313" key="2">
    <source>
        <dbReference type="EMBL" id="OAN37477.1"/>
    </source>
</evidence>
<feature type="transmembrane region" description="Helical" evidence="1">
    <location>
        <begin position="88"/>
        <end position="108"/>
    </location>
</feature>
<feature type="transmembrane region" description="Helical" evidence="1">
    <location>
        <begin position="114"/>
        <end position="138"/>
    </location>
</feature>
<accession>A0A178LTQ9</accession>
<sequence>MPGIAELALAGAPIAGGALLGIAAGNLRAPDVRGMIAKDMDLLDRIPEEQVQRRAELQRVIDLRIDTLIAAVDKNREMRELAASYQGNWRDIVVFICAVLFTIIWWNIEHSRANWLLMFIVLIVLSILAGFYAARGILRGVAAVLRARRSTTS</sequence>
<keyword evidence="1" id="KW-0472">Membrane</keyword>
<evidence type="ECO:0000256" key="1">
    <source>
        <dbReference type="SAM" id="Phobius"/>
    </source>
</evidence>
<proteinExistence type="predicted"/>
<organism evidence="2 3">
    <name type="scientific">Mycolicibacterium iranicum</name>
    <name type="common">Mycobacterium iranicum</name>
    <dbReference type="NCBI Taxonomy" id="912594"/>
    <lineage>
        <taxon>Bacteria</taxon>
        <taxon>Bacillati</taxon>
        <taxon>Actinomycetota</taxon>
        <taxon>Actinomycetes</taxon>
        <taxon>Mycobacteriales</taxon>
        <taxon>Mycobacteriaceae</taxon>
        <taxon>Mycolicibacterium</taxon>
    </lineage>
</organism>
<name>A0A178LTQ9_MYCIR</name>